<organism evidence="1">
    <name type="scientific">marine metagenome</name>
    <dbReference type="NCBI Taxonomy" id="408172"/>
    <lineage>
        <taxon>unclassified sequences</taxon>
        <taxon>metagenomes</taxon>
        <taxon>ecological metagenomes</taxon>
    </lineage>
</organism>
<evidence type="ECO:0000313" key="1">
    <source>
        <dbReference type="EMBL" id="SVE48406.1"/>
    </source>
</evidence>
<sequence length="46" mass="5050">MKYTILSMMVAWNLILAGLPLLAAEASAGLEVAELSREKPVDFTRE</sequence>
<reference evidence="1" key="1">
    <citation type="submission" date="2018-05" db="EMBL/GenBank/DDBJ databases">
        <authorList>
            <person name="Lanie J.A."/>
            <person name="Ng W.-L."/>
            <person name="Kazmierczak K.M."/>
            <person name="Andrzejewski T.M."/>
            <person name="Davidsen T.M."/>
            <person name="Wayne K.J."/>
            <person name="Tettelin H."/>
            <person name="Glass J.I."/>
            <person name="Rusch D."/>
            <person name="Podicherti R."/>
            <person name="Tsui H.-C.T."/>
            <person name="Winkler M.E."/>
        </authorList>
    </citation>
    <scope>NUCLEOTIDE SEQUENCE</scope>
</reference>
<proteinExistence type="predicted"/>
<dbReference type="EMBL" id="UINC01220479">
    <property type="protein sequence ID" value="SVE48406.1"/>
    <property type="molecule type" value="Genomic_DNA"/>
</dbReference>
<gene>
    <name evidence="1" type="ORF">METZ01_LOCUS501260</name>
</gene>
<accession>A0A383DV48</accession>
<dbReference type="AlphaFoldDB" id="A0A383DV48"/>
<feature type="non-terminal residue" evidence="1">
    <location>
        <position position="46"/>
    </location>
</feature>
<protein>
    <submittedName>
        <fullName evidence="1">Uncharacterized protein</fullName>
    </submittedName>
</protein>
<name>A0A383DV48_9ZZZZ</name>